<name>A0A0F9JG60_9ZZZZ</name>
<dbReference type="Pfam" id="PF13442">
    <property type="entry name" value="Cytochrome_CBB3"/>
    <property type="match status" value="1"/>
</dbReference>
<keyword evidence="3" id="KW-0408">Iron</keyword>
<proteinExistence type="predicted"/>
<evidence type="ECO:0000259" key="4">
    <source>
        <dbReference type="PROSITE" id="PS51007"/>
    </source>
</evidence>
<keyword evidence="2" id="KW-0479">Metal-binding</keyword>
<protein>
    <recommendedName>
        <fullName evidence="4">Cytochrome c domain-containing protein</fullName>
    </recommendedName>
</protein>
<dbReference type="AlphaFoldDB" id="A0A0F9JG60"/>
<comment type="caution">
    <text evidence="5">The sequence shown here is derived from an EMBL/GenBank/DDBJ whole genome shotgun (WGS) entry which is preliminary data.</text>
</comment>
<evidence type="ECO:0000256" key="3">
    <source>
        <dbReference type="ARBA" id="ARBA00023004"/>
    </source>
</evidence>
<dbReference type="InterPro" id="IPR036909">
    <property type="entry name" value="Cyt_c-like_dom_sf"/>
</dbReference>
<dbReference type="GO" id="GO:0046872">
    <property type="term" value="F:metal ion binding"/>
    <property type="evidence" value="ECO:0007669"/>
    <property type="project" value="UniProtKB-KW"/>
</dbReference>
<evidence type="ECO:0000256" key="2">
    <source>
        <dbReference type="ARBA" id="ARBA00022723"/>
    </source>
</evidence>
<dbReference type="GO" id="GO:0009055">
    <property type="term" value="F:electron transfer activity"/>
    <property type="evidence" value="ECO:0007669"/>
    <property type="project" value="InterPro"/>
</dbReference>
<dbReference type="GO" id="GO:0020037">
    <property type="term" value="F:heme binding"/>
    <property type="evidence" value="ECO:0007669"/>
    <property type="project" value="InterPro"/>
</dbReference>
<evidence type="ECO:0000256" key="1">
    <source>
        <dbReference type="ARBA" id="ARBA00022617"/>
    </source>
</evidence>
<dbReference type="InterPro" id="IPR009056">
    <property type="entry name" value="Cyt_c-like_dom"/>
</dbReference>
<reference evidence="5" key="1">
    <citation type="journal article" date="2015" name="Nature">
        <title>Complex archaea that bridge the gap between prokaryotes and eukaryotes.</title>
        <authorList>
            <person name="Spang A."/>
            <person name="Saw J.H."/>
            <person name="Jorgensen S.L."/>
            <person name="Zaremba-Niedzwiedzka K."/>
            <person name="Martijn J."/>
            <person name="Lind A.E."/>
            <person name="van Eijk R."/>
            <person name="Schleper C."/>
            <person name="Guy L."/>
            <person name="Ettema T.J."/>
        </authorList>
    </citation>
    <scope>NUCLEOTIDE SEQUENCE</scope>
</reference>
<gene>
    <name evidence="5" type="ORF">LCGC14_1457190</name>
</gene>
<dbReference type="Gene3D" id="1.10.760.10">
    <property type="entry name" value="Cytochrome c-like domain"/>
    <property type="match status" value="1"/>
</dbReference>
<organism evidence="5">
    <name type="scientific">marine sediment metagenome</name>
    <dbReference type="NCBI Taxonomy" id="412755"/>
    <lineage>
        <taxon>unclassified sequences</taxon>
        <taxon>metagenomes</taxon>
        <taxon>ecological metagenomes</taxon>
    </lineage>
</organism>
<dbReference type="PROSITE" id="PS51007">
    <property type="entry name" value="CYTC"/>
    <property type="match status" value="1"/>
</dbReference>
<sequence>MRNILRKYTSLSFTFSLVFFLAIGIIHCTKQPKRAESNKKTLSFNGREGKRLFIHYCAPCHGEDAEGSGRYFPSYIEPQPPDFINSEYLKETNENVMFRAIKFGSKALGKSNYSPSYDETLRDEEIRYIIEYLKFLKMSKDEES</sequence>
<accession>A0A0F9JG60</accession>
<feature type="domain" description="Cytochrome c" evidence="4">
    <location>
        <begin position="44"/>
        <end position="137"/>
    </location>
</feature>
<keyword evidence="1" id="KW-0349">Heme</keyword>
<dbReference type="EMBL" id="LAZR01010103">
    <property type="protein sequence ID" value="KKM68809.1"/>
    <property type="molecule type" value="Genomic_DNA"/>
</dbReference>
<evidence type="ECO:0000313" key="5">
    <source>
        <dbReference type="EMBL" id="KKM68809.1"/>
    </source>
</evidence>
<dbReference type="SUPFAM" id="SSF46626">
    <property type="entry name" value="Cytochrome c"/>
    <property type="match status" value="1"/>
</dbReference>